<dbReference type="EC" id="7.2.1.3" evidence="11"/>
<keyword evidence="4" id="KW-0349">Heme</keyword>
<dbReference type="PROSITE" id="PS50939">
    <property type="entry name" value="CYTOCHROME_B561"/>
    <property type="match status" value="1"/>
</dbReference>
<name>A0A0N5BCV8_STREA</name>
<protein>
    <recommendedName>
        <fullName evidence="11">ascorbate ferrireductase (transmembrane)</fullName>
        <ecNumber evidence="11">7.2.1.3</ecNumber>
    </recommendedName>
</protein>
<feature type="transmembrane region" description="Helical" evidence="12">
    <location>
        <begin position="207"/>
        <end position="225"/>
    </location>
</feature>
<dbReference type="InterPro" id="IPR045150">
    <property type="entry name" value="CYB561D1/2"/>
</dbReference>
<keyword evidence="6" id="KW-0479">Metal-binding</keyword>
<dbReference type="GO" id="GO:0046872">
    <property type="term" value="F:metal ion binding"/>
    <property type="evidence" value="ECO:0007669"/>
    <property type="project" value="UniProtKB-KW"/>
</dbReference>
<evidence type="ECO:0000256" key="6">
    <source>
        <dbReference type="ARBA" id="ARBA00022723"/>
    </source>
</evidence>
<evidence type="ECO:0000313" key="15">
    <source>
        <dbReference type="Proteomes" id="UP000046392"/>
    </source>
</evidence>
<dbReference type="PANTHER" id="PTHR15422:SF24">
    <property type="entry name" value="DOMON RELATED DOMAIN-CONTAINING PROTEIN"/>
    <property type="match status" value="1"/>
</dbReference>
<keyword evidence="8 12" id="KW-1133">Transmembrane helix</keyword>
<dbReference type="STRING" id="174720.A0A0N5BCV8"/>
<evidence type="ECO:0000256" key="11">
    <source>
        <dbReference type="ARBA" id="ARBA00024225"/>
    </source>
</evidence>
<keyword evidence="13" id="KW-0732">Signal</keyword>
<evidence type="ECO:0000256" key="5">
    <source>
        <dbReference type="ARBA" id="ARBA00022692"/>
    </source>
</evidence>
<feature type="domain" description="Cytochrome b561" evidence="14">
    <location>
        <begin position="17"/>
        <end position="229"/>
    </location>
</feature>
<feature type="signal peptide" evidence="13">
    <location>
        <begin position="1"/>
        <end position="22"/>
    </location>
</feature>
<feature type="transmembrane region" description="Helical" evidence="12">
    <location>
        <begin position="134"/>
        <end position="154"/>
    </location>
</feature>
<reference evidence="16" key="1">
    <citation type="submission" date="2017-02" db="UniProtKB">
        <authorList>
            <consortium name="WormBaseParasite"/>
        </authorList>
    </citation>
    <scope>IDENTIFICATION</scope>
</reference>
<keyword evidence="10 12" id="KW-0472">Membrane</keyword>
<evidence type="ECO:0000256" key="9">
    <source>
        <dbReference type="ARBA" id="ARBA00023004"/>
    </source>
</evidence>
<dbReference type="PANTHER" id="PTHR15422">
    <property type="entry name" value="OS05G0565100 PROTEIN"/>
    <property type="match status" value="1"/>
</dbReference>
<dbReference type="AlphaFoldDB" id="A0A0N5BCV8"/>
<feature type="transmembrane region" description="Helical" evidence="12">
    <location>
        <begin position="52"/>
        <end position="75"/>
    </location>
</feature>
<evidence type="ECO:0000256" key="2">
    <source>
        <dbReference type="ARBA" id="ARBA00004141"/>
    </source>
</evidence>
<dbReference type="Pfam" id="PF03188">
    <property type="entry name" value="Cytochrom_B561"/>
    <property type="match status" value="1"/>
</dbReference>
<evidence type="ECO:0000313" key="16">
    <source>
        <dbReference type="WBParaSite" id="SPAL_0000385300.1"/>
    </source>
</evidence>
<comment type="cofactor">
    <cofactor evidence="1">
        <name>heme b</name>
        <dbReference type="ChEBI" id="CHEBI:60344"/>
    </cofactor>
</comment>
<sequence>MTLKYFIYKKFFLLLIITTAISSMPEKYNTNIVVPEKNFKVDPYLKDTMTKIHGTCFIIGWFFFILNGVFYLRYYKSFNERIHFNNQKIWFQVHRIFNTLALIVTTVGIITILIGHNFRWTGPKIGGDRNTSPAAVHSMMGVFAYGLLVLQVLNSFLRCDPDHRNRIFFNWIHRILGISSFLLATGTITVAAKFFGSHFTSPKNAEIMLYVFYAIIVLCIIANEISTRLHFKKAMITVLIIVFLSSLIVCSYISALILTSN</sequence>
<feature type="chain" id="PRO_5005894083" description="ascorbate ferrireductase (transmembrane)" evidence="13">
    <location>
        <begin position="23"/>
        <end position="261"/>
    </location>
</feature>
<dbReference type="GO" id="GO:0016020">
    <property type="term" value="C:membrane"/>
    <property type="evidence" value="ECO:0007669"/>
    <property type="project" value="UniProtKB-SubCell"/>
</dbReference>
<proteinExistence type="predicted"/>
<dbReference type="SMART" id="SM00665">
    <property type="entry name" value="B561"/>
    <property type="match status" value="1"/>
</dbReference>
<feature type="transmembrane region" description="Helical" evidence="12">
    <location>
        <begin position="96"/>
        <end position="114"/>
    </location>
</feature>
<dbReference type="Proteomes" id="UP000046392">
    <property type="component" value="Unplaced"/>
</dbReference>
<keyword evidence="15" id="KW-1185">Reference proteome</keyword>
<evidence type="ECO:0000256" key="13">
    <source>
        <dbReference type="SAM" id="SignalP"/>
    </source>
</evidence>
<dbReference type="Gene3D" id="1.20.120.1770">
    <property type="match status" value="1"/>
</dbReference>
<evidence type="ECO:0000256" key="1">
    <source>
        <dbReference type="ARBA" id="ARBA00001970"/>
    </source>
</evidence>
<feature type="transmembrane region" description="Helical" evidence="12">
    <location>
        <begin position="237"/>
        <end position="258"/>
    </location>
</feature>
<organism evidence="15 16">
    <name type="scientific">Strongyloides papillosus</name>
    <name type="common">Intestinal threadworm</name>
    <dbReference type="NCBI Taxonomy" id="174720"/>
    <lineage>
        <taxon>Eukaryota</taxon>
        <taxon>Metazoa</taxon>
        <taxon>Ecdysozoa</taxon>
        <taxon>Nematoda</taxon>
        <taxon>Chromadorea</taxon>
        <taxon>Rhabditida</taxon>
        <taxon>Tylenchina</taxon>
        <taxon>Panagrolaimomorpha</taxon>
        <taxon>Strongyloidoidea</taxon>
        <taxon>Strongyloididae</taxon>
        <taxon>Strongyloides</taxon>
    </lineage>
</organism>
<dbReference type="GO" id="GO:0140575">
    <property type="term" value="F:transmembrane monodehydroascorbate reductase activity"/>
    <property type="evidence" value="ECO:0007669"/>
    <property type="project" value="InterPro"/>
</dbReference>
<evidence type="ECO:0000256" key="12">
    <source>
        <dbReference type="SAM" id="Phobius"/>
    </source>
</evidence>
<evidence type="ECO:0000256" key="4">
    <source>
        <dbReference type="ARBA" id="ARBA00022617"/>
    </source>
</evidence>
<keyword evidence="9" id="KW-0408">Iron</keyword>
<evidence type="ECO:0000256" key="8">
    <source>
        <dbReference type="ARBA" id="ARBA00022989"/>
    </source>
</evidence>
<evidence type="ECO:0000256" key="7">
    <source>
        <dbReference type="ARBA" id="ARBA00022982"/>
    </source>
</evidence>
<evidence type="ECO:0000256" key="3">
    <source>
        <dbReference type="ARBA" id="ARBA00022448"/>
    </source>
</evidence>
<dbReference type="InterPro" id="IPR006593">
    <property type="entry name" value="Cyt_b561/ferric_Rdtase_TM"/>
</dbReference>
<dbReference type="GO" id="GO:0020037">
    <property type="term" value="F:heme binding"/>
    <property type="evidence" value="ECO:0007669"/>
    <property type="project" value="TreeGrafter"/>
</dbReference>
<keyword evidence="5 12" id="KW-0812">Transmembrane</keyword>
<evidence type="ECO:0000256" key="10">
    <source>
        <dbReference type="ARBA" id="ARBA00023136"/>
    </source>
</evidence>
<feature type="transmembrane region" description="Helical" evidence="12">
    <location>
        <begin position="175"/>
        <end position="195"/>
    </location>
</feature>
<dbReference type="GO" id="GO:0140571">
    <property type="term" value="F:transmembrane ascorbate ferrireductase activity"/>
    <property type="evidence" value="ECO:0007669"/>
    <property type="project" value="UniProtKB-EC"/>
</dbReference>
<dbReference type="CDD" id="cd08760">
    <property type="entry name" value="Cyt_b561_FRRS1_like"/>
    <property type="match status" value="1"/>
</dbReference>
<dbReference type="WBParaSite" id="SPAL_0000385300.1">
    <property type="protein sequence ID" value="SPAL_0000385300.1"/>
    <property type="gene ID" value="SPAL_0000385300"/>
</dbReference>
<keyword evidence="3" id="KW-0813">Transport</keyword>
<comment type="subcellular location">
    <subcellularLocation>
        <location evidence="2">Membrane</location>
        <topology evidence="2">Multi-pass membrane protein</topology>
    </subcellularLocation>
</comment>
<accession>A0A0N5BCV8</accession>
<evidence type="ECO:0000259" key="14">
    <source>
        <dbReference type="PROSITE" id="PS50939"/>
    </source>
</evidence>
<keyword evidence="7" id="KW-0249">Electron transport</keyword>